<protein>
    <recommendedName>
        <fullName evidence="8">Solute carrier family 23 member 3</fullName>
    </recommendedName>
</protein>
<evidence type="ECO:0000313" key="6">
    <source>
        <dbReference type="Ensembl" id="ENSOSUP00000002662.1"/>
    </source>
</evidence>
<comment type="similarity">
    <text evidence="2">Belongs to the nucleobase:cation symporter-2 (NCS2) (TC 2.A.40) family.</text>
</comment>
<evidence type="ECO:0000313" key="7">
    <source>
        <dbReference type="Proteomes" id="UP000694552"/>
    </source>
</evidence>
<keyword evidence="5" id="KW-0472">Membrane</keyword>
<dbReference type="Ensembl" id="ENSOSUT00000002724.1">
    <property type="protein sequence ID" value="ENSOSUP00000002662.1"/>
    <property type="gene ID" value="ENSOSUG00000001876.1"/>
</dbReference>
<name>A0A8C8E624_9STRI</name>
<evidence type="ECO:0008006" key="8">
    <source>
        <dbReference type="Google" id="ProtNLM"/>
    </source>
</evidence>
<evidence type="ECO:0000256" key="3">
    <source>
        <dbReference type="ARBA" id="ARBA00022692"/>
    </source>
</evidence>
<sequence length="292" mass="29866">MLLGLWECGQGEVLGCSPCILPHGSHPFLLQVSGAVLVSGLVQLALGVSGVCGWAARRCGPMVLAPSLSIIGLSTYKEAAFFCSTNWGVALLYVSLRATLVCSPFAVGTEVGPPHGAWHMFGAPSLTWGPAVCPSAPGPRLRGAPWRLLSPVPSPTATGEWGWPLLTPRVLAVGIAMAINCSMNSVGCYVLCGRLLRAPRLPPYACNRGLCMEGLGSLLAGLLGTPGGTATSIANACATGLTQVCLGWGGGRSARDGRQLGWLMSAGSSLSNLWICCGSSCPFPAAGLGHPG</sequence>
<accession>A0A8C8E624</accession>
<proteinExistence type="inferred from homology"/>
<dbReference type="GO" id="GO:0022857">
    <property type="term" value="F:transmembrane transporter activity"/>
    <property type="evidence" value="ECO:0007669"/>
    <property type="project" value="InterPro"/>
</dbReference>
<evidence type="ECO:0000256" key="1">
    <source>
        <dbReference type="ARBA" id="ARBA00004141"/>
    </source>
</evidence>
<dbReference type="PANTHER" id="PTHR11119">
    <property type="entry name" value="XANTHINE-URACIL / VITAMIN C PERMEASE FAMILY MEMBER"/>
    <property type="match status" value="1"/>
</dbReference>
<reference evidence="6" key="2">
    <citation type="submission" date="2025-09" db="UniProtKB">
        <authorList>
            <consortium name="Ensembl"/>
        </authorList>
    </citation>
    <scope>IDENTIFICATION</scope>
</reference>
<dbReference type="GO" id="GO:0016020">
    <property type="term" value="C:membrane"/>
    <property type="evidence" value="ECO:0007669"/>
    <property type="project" value="UniProtKB-SubCell"/>
</dbReference>
<dbReference type="InterPro" id="IPR006043">
    <property type="entry name" value="NCS2"/>
</dbReference>
<keyword evidence="7" id="KW-1185">Reference proteome</keyword>
<evidence type="ECO:0000256" key="4">
    <source>
        <dbReference type="ARBA" id="ARBA00022989"/>
    </source>
</evidence>
<reference evidence="6" key="1">
    <citation type="submission" date="2025-08" db="UniProtKB">
        <authorList>
            <consortium name="Ensembl"/>
        </authorList>
    </citation>
    <scope>IDENTIFICATION</scope>
</reference>
<organism evidence="6 7">
    <name type="scientific">Otus sunia</name>
    <name type="common">Oriental scops-owl</name>
    <dbReference type="NCBI Taxonomy" id="257818"/>
    <lineage>
        <taxon>Eukaryota</taxon>
        <taxon>Metazoa</taxon>
        <taxon>Chordata</taxon>
        <taxon>Craniata</taxon>
        <taxon>Vertebrata</taxon>
        <taxon>Euteleostomi</taxon>
        <taxon>Archelosauria</taxon>
        <taxon>Archosauria</taxon>
        <taxon>Dinosauria</taxon>
        <taxon>Saurischia</taxon>
        <taxon>Theropoda</taxon>
        <taxon>Coelurosauria</taxon>
        <taxon>Aves</taxon>
        <taxon>Neognathae</taxon>
        <taxon>Neoaves</taxon>
        <taxon>Telluraves</taxon>
        <taxon>Strigiformes</taxon>
        <taxon>Strigidae</taxon>
        <taxon>Otus</taxon>
    </lineage>
</organism>
<evidence type="ECO:0000256" key="2">
    <source>
        <dbReference type="ARBA" id="ARBA00008821"/>
    </source>
</evidence>
<dbReference type="Proteomes" id="UP000694552">
    <property type="component" value="Unplaced"/>
</dbReference>
<evidence type="ECO:0000256" key="5">
    <source>
        <dbReference type="ARBA" id="ARBA00023136"/>
    </source>
</evidence>
<comment type="subcellular location">
    <subcellularLocation>
        <location evidence="1">Membrane</location>
        <topology evidence="1">Multi-pass membrane protein</topology>
    </subcellularLocation>
</comment>
<dbReference type="Pfam" id="PF00860">
    <property type="entry name" value="Xan_ur_permease"/>
    <property type="match status" value="2"/>
</dbReference>
<dbReference type="AlphaFoldDB" id="A0A8C8E624"/>
<keyword evidence="3" id="KW-0812">Transmembrane</keyword>
<keyword evidence="4" id="KW-1133">Transmembrane helix</keyword>